<dbReference type="InterPro" id="IPR011990">
    <property type="entry name" value="TPR-like_helical_dom_sf"/>
</dbReference>
<accession>A0A443P6H9</accession>
<dbReference type="InterPro" id="IPR002885">
    <property type="entry name" value="PPR_rpt"/>
</dbReference>
<evidence type="ECO:0000313" key="9">
    <source>
        <dbReference type="Proteomes" id="UP000283530"/>
    </source>
</evidence>
<dbReference type="Proteomes" id="UP000283530">
    <property type="component" value="Unassembled WGS sequence"/>
</dbReference>
<dbReference type="EMBL" id="QPKB01000006">
    <property type="protein sequence ID" value="RWR86382.1"/>
    <property type="molecule type" value="Genomic_DNA"/>
</dbReference>
<protein>
    <submittedName>
        <fullName evidence="8">Pentatricopeptide repeat-containing protein, mitochondrial</fullName>
    </submittedName>
</protein>
<comment type="caution">
    <text evidence="8">The sequence shown here is derived from an EMBL/GenBank/DDBJ whole genome shotgun (WGS) entry which is preliminary data.</text>
</comment>
<evidence type="ECO:0000256" key="1">
    <source>
        <dbReference type="ARBA" id="ARBA00004173"/>
    </source>
</evidence>
<keyword evidence="9" id="KW-1185">Reference proteome</keyword>
<evidence type="ECO:0000256" key="7">
    <source>
        <dbReference type="SAM" id="MobiDB-lite"/>
    </source>
</evidence>
<dbReference type="STRING" id="337451.A0A443P6H9"/>
<dbReference type="AlphaFoldDB" id="A0A443P6H9"/>
<feature type="compositionally biased region" description="Acidic residues" evidence="7">
    <location>
        <begin position="86"/>
        <end position="95"/>
    </location>
</feature>
<gene>
    <name evidence="8" type="ORF">CKAN_01527800</name>
</gene>
<comment type="similarity">
    <text evidence="2">Belongs to the PPR family. P subfamily.</text>
</comment>
<dbReference type="PROSITE" id="PS51375">
    <property type="entry name" value="PPR"/>
    <property type="match status" value="2"/>
</dbReference>
<keyword evidence="3" id="KW-0677">Repeat</keyword>
<dbReference type="FunFam" id="1.25.40.10:FF:000620">
    <property type="entry name" value="Pentatricopeptide repeat-containing protein, mitochondrial"/>
    <property type="match status" value="1"/>
</dbReference>
<feature type="compositionally biased region" description="Acidic residues" evidence="7">
    <location>
        <begin position="114"/>
        <end position="150"/>
    </location>
</feature>
<proteinExistence type="inferred from homology"/>
<evidence type="ECO:0000256" key="2">
    <source>
        <dbReference type="ARBA" id="ARBA00007626"/>
    </source>
</evidence>
<dbReference type="Pfam" id="PF13812">
    <property type="entry name" value="PPR_3"/>
    <property type="match status" value="1"/>
</dbReference>
<name>A0A443P6H9_9MAGN</name>
<organism evidence="8 9">
    <name type="scientific">Cinnamomum micranthum f. kanehirae</name>
    <dbReference type="NCBI Taxonomy" id="337451"/>
    <lineage>
        <taxon>Eukaryota</taxon>
        <taxon>Viridiplantae</taxon>
        <taxon>Streptophyta</taxon>
        <taxon>Embryophyta</taxon>
        <taxon>Tracheophyta</taxon>
        <taxon>Spermatophyta</taxon>
        <taxon>Magnoliopsida</taxon>
        <taxon>Magnoliidae</taxon>
        <taxon>Laurales</taxon>
        <taxon>Lauraceae</taxon>
        <taxon>Cinnamomum</taxon>
    </lineage>
</organism>
<dbReference type="NCBIfam" id="TIGR00756">
    <property type="entry name" value="PPR"/>
    <property type="match status" value="1"/>
</dbReference>
<evidence type="ECO:0000256" key="5">
    <source>
        <dbReference type="ARBA" id="ARBA00023128"/>
    </source>
</evidence>
<dbReference type="OrthoDB" id="739241at2759"/>
<keyword evidence="4" id="KW-0809">Transit peptide</keyword>
<feature type="region of interest" description="Disordered" evidence="7">
    <location>
        <begin position="78"/>
        <end position="158"/>
    </location>
</feature>
<reference evidence="8 9" key="1">
    <citation type="journal article" date="2019" name="Nat. Plants">
        <title>Stout camphor tree genome fills gaps in understanding of flowering plant genome evolution.</title>
        <authorList>
            <person name="Chaw S.M."/>
            <person name="Liu Y.C."/>
            <person name="Wu Y.W."/>
            <person name="Wang H.Y."/>
            <person name="Lin C.I."/>
            <person name="Wu C.S."/>
            <person name="Ke H.M."/>
            <person name="Chang L.Y."/>
            <person name="Hsu C.Y."/>
            <person name="Yang H.T."/>
            <person name="Sudianto E."/>
            <person name="Hsu M.H."/>
            <person name="Wu K.P."/>
            <person name="Wang L.N."/>
            <person name="Leebens-Mack J.H."/>
            <person name="Tsai I.J."/>
        </authorList>
    </citation>
    <scope>NUCLEOTIDE SEQUENCE [LARGE SCALE GENOMIC DNA]</scope>
    <source>
        <strain evidence="9">cv. Chaw 1501</strain>
        <tissue evidence="8">Young leaves</tissue>
    </source>
</reference>
<dbReference type="Gene3D" id="1.25.40.10">
    <property type="entry name" value="Tetratricopeptide repeat domain"/>
    <property type="match status" value="3"/>
</dbReference>
<dbReference type="FunFam" id="1.25.40.10:FF:000551">
    <property type="entry name" value="Pentatricopeptide repeat-containing protein, mitochondrial"/>
    <property type="match status" value="1"/>
</dbReference>
<feature type="repeat" description="PPR" evidence="6">
    <location>
        <begin position="332"/>
        <end position="366"/>
    </location>
</feature>
<dbReference type="PANTHER" id="PTHR45717:SF15">
    <property type="entry name" value="AGL218WP"/>
    <property type="match status" value="1"/>
</dbReference>
<feature type="repeat" description="PPR" evidence="6">
    <location>
        <begin position="263"/>
        <end position="297"/>
    </location>
</feature>
<dbReference type="PANTHER" id="PTHR45717">
    <property type="entry name" value="OS12G0527900 PROTEIN"/>
    <property type="match status" value="1"/>
</dbReference>
<evidence type="ECO:0000256" key="3">
    <source>
        <dbReference type="ARBA" id="ARBA00022737"/>
    </source>
</evidence>
<dbReference type="Pfam" id="PF01535">
    <property type="entry name" value="PPR"/>
    <property type="match status" value="2"/>
</dbReference>
<evidence type="ECO:0000313" key="8">
    <source>
        <dbReference type="EMBL" id="RWR86382.1"/>
    </source>
</evidence>
<sequence>MWALRRAAKPIRGHAFRFGGPRASAVASEVFCGALEHGVENHGHSSIIPFTIIQPKRFYQRPSVPTKFFFGTHCLSSQAGTKSSGDEDDLEDGFSELETPLGNETAAGNSVGEEAAEDLISEPELSDADSADDLSEAAPDELDLSDDEPSDMSSKKVARKKTFGSPLFKVIMESPRQSINSAIDKWVEEGATLGRTEISVAMLNLRKRRMFGRALQLSEWVEANKRIEFDERDYASRVDLIAKVHGLHRAEKYVEKVPQSFQGEVIYRTLLANCASSLNVKKAEELFNKMRDLGFPLTPFSCNQLLLLYKRVDRKKIADVLLLMEKENVKPSLFTYRLLIDTKGRSNDITGMEQVIETMKSDGLEPDLLTQAMVARYYALGGLHEKAEGVMKEMEGDDLKENRGACKLLLPLYASLGKADEVGRIWKVCEGNPRLDECLAAIEAWGTVGRVDNAEAVFEKMLKTWKVVSAKYYTALLKVYANHKMLAKGKDVAKRMSDNGCQIGPYTWDALVKLYVEAGEVEKAGLILHKATQQSSMRPLYSSYLTILDKYAKRGDIHNAEKIFHRLRLSGYVGRMQQYQVLLQAYANAKVPAYGFRERLKADHIFPNKAVAALLTKVDAFKKTAITDLLD</sequence>
<evidence type="ECO:0000256" key="4">
    <source>
        <dbReference type="ARBA" id="ARBA00022946"/>
    </source>
</evidence>
<dbReference type="FunFam" id="1.25.40.10:FF:000394">
    <property type="entry name" value="Pentatricopeptide repeat-containing protein, mitochondrial"/>
    <property type="match status" value="1"/>
</dbReference>
<dbReference type="GO" id="GO:0003729">
    <property type="term" value="F:mRNA binding"/>
    <property type="evidence" value="ECO:0007669"/>
    <property type="project" value="UniProtKB-ARBA"/>
</dbReference>
<comment type="subcellular location">
    <subcellularLocation>
        <location evidence="1">Mitochondrion</location>
    </subcellularLocation>
</comment>
<evidence type="ECO:0000256" key="6">
    <source>
        <dbReference type="PROSITE-ProRule" id="PRU00708"/>
    </source>
</evidence>
<dbReference type="GO" id="GO:0005739">
    <property type="term" value="C:mitochondrion"/>
    <property type="evidence" value="ECO:0007669"/>
    <property type="project" value="UniProtKB-SubCell"/>
</dbReference>
<keyword evidence="5" id="KW-0496">Mitochondrion</keyword>